<keyword evidence="1" id="KW-0472">Membrane</keyword>
<accession>A0A851MWL8</accession>
<dbReference type="InterPro" id="IPR018154">
    <property type="entry name" value="TLV/ENV_coat_polyprotein"/>
</dbReference>
<keyword evidence="1" id="KW-1133">Transmembrane helix</keyword>
<comment type="caution">
    <text evidence="2">The sequence shown here is derived from an EMBL/GenBank/DDBJ whole genome shotgun (WGS) entry which is preliminary data.</text>
</comment>
<dbReference type="Gene3D" id="1.10.287.210">
    <property type="match status" value="1"/>
</dbReference>
<feature type="transmembrane region" description="Helical" evidence="1">
    <location>
        <begin position="80"/>
        <end position="104"/>
    </location>
</feature>
<evidence type="ECO:0000256" key="1">
    <source>
        <dbReference type="SAM" id="Phobius"/>
    </source>
</evidence>
<dbReference type="CDD" id="cd09851">
    <property type="entry name" value="HTLV-1-like_HR1-HR2"/>
    <property type="match status" value="1"/>
</dbReference>
<dbReference type="EMBL" id="WBMV01007417">
    <property type="protein sequence ID" value="NXC34441.1"/>
    <property type="molecule type" value="Genomic_DNA"/>
</dbReference>
<dbReference type="OrthoDB" id="9633697at2759"/>
<dbReference type="Proteomes" id="UP000614027">
    <property type="component" value="Unassembled WGS sequence"/>
</dbReference>
<proteinExistence type="predicted"/>
<name>A0A851MWL8_9DEND</name>
<dbReference type="Pfam" id="PF00429">
    <property type="entry name" value="TLV_coat"/>
    <property type="match status" value="1"/>
</dbReference>
<keyword evidence="3" id="KW-1185">Reference proteome</keyword>
<sequence>LKKLCSNVSNPKGKWIVPQQGGWWICSKTGITPCISTVVSNLTKEVCIQVDMIPKILYHAGPEMFEHWTRTPNRKKREPITALTIATLFGLGAVGAGMGITAIARQNQGFVELRAAVDEDLIRMEKSITYLEKSVSSLSEVVLQNRRGLDLLFLREGGLCAALGEECCFYADHTGVVRDSLAKVREGLEKRKKEREARQGIFESWFNYSPWLTTLISTIAGPVLLLLLALLVGPCILNQVIAFVQSRIDAVKLMVVRQHYMELRGNEKSEEYNPILTAAQELVTRFAQQN</sequence>
<evidence type="ECO:0000313" key="2">
    <source>
        <dbReference type="EMBL" id="NXC34441.1"/>
    </source>
</evidence>
<feature type="non-terminal residue" evidence="2">
    <location>
        <position position="1"/>
    </location>
</feature>
<protein>
    <submittedName>
        <fullName evidence="2">ENV1 protein</fullName>
    </submittedName>
</protein>
<reference evidence="2" key="1">
    <citation type="submission" date="2019-09" db="EMBL/GenBank/DDBJ databases">
        <title>Bird 10,000 Genomes (B10K) Project - Family phase.</title>
        <authorList>
            <person name="Zhang G."/>
        </authorList>
    </citation>
    <scope>NUCLEOTIDE SEQUENCE</scope>
    <source>
        <strain evidence="2">B10K-DU-001-09</strain>
        <tissue evidence="2">Muscle</tissue>
    </source>
</reference>
<dbReference type="SUPFAM" id="SSF58069">
    <property type="entry name" value="Virus ectodomain"/>
    <property type="match status" value="1"/>
</dbReference>
<feature type="non-terminal residue" evidence="2">
    <location>
        <position position="290"/>
    </location>
</feature>
<organism evidence="2 3">
    <name type="scientific">Campylorhamphus procurvoides</name>
    <dbReference type="NCBI Taxonomy" id="190295"/>
    <lineage>
        <taxon>Eukaryota</taxon>
        <taxon>Metazoa</taxon>
        <taxon>Chordata</taxon>
        <taxon>Craniata</taxon>
        <taxon>Vertebrata</taxon>
        <taxon>Euteleostomi</taxon>
        <taxon>Archelosauria</taxon>
        <taxon>Archosauria</taxon>
        <taxon>Dinosauria</taxon>
        <taxon>Saurischia</taxon>
        <taxon>Theropoda</taxon>
        <taxon>Coelurosauria</taxon>
        <taxon>Aves</taxon>
        <taxon>Neognathae</taxon>
        <taxon>Neoaves</taxon>
        <taxon>Telluraves</taxon>
        <taxon>Australaves</taxon>
        <taxon>Passeriformes</taxon>
        <taxon>Dendrocolaptidae</taxon>
        <taxon>Campylorhamphus</taxon>
    </lineage>
</organism>
<evidence type="ECO:0000313" key="3">
    <source>
        <dbReference type="Proteomes" id="UP000614027"/>
    </source>
</evidence>
<dbReference type="AlphaFoldDB" id="A0A851MWL8"/>
<dbReference type="PANTHER" id="PTHR10424:SF82">
    <property type="entry name" value="ENVELOPE GLYCOPROTEIN-RELATED"/>
    <property type="match status" value="1"/>
</dbReference>
<gene>
    <name evidence="2" type="primary">Env1_4</name>
    <name evidence="2" type="ORF">CAMPRO_R15275</name>
</gene>
<keyword evidence="1" id="KW-0812">Transmembrane</keyword>
<feature type="transmembrane region" description="Helical" evidence="1">
    <location>
        <begin position="211"/>
        <end position="237"/>
    </location>
</feature>
<dbReference type="PANTHER" id="PTHR10424">
    <property type="entry name" value="VIRAL ENVELOPE PROTEIN"/>
    <property type="match status" value="1"/>
</dbReference>